<proteinExistence type="inferred from homology"/>
<keyword evidence="4" id="KW-1185">Reference proteome</keyword>
<reference evidence="3 4" key="1">
    <citation type="submission" date="2020-04" db="EMBL/GenBank/DDBJ databases">
        <title>Arthrobacter sp. nov.</title>
        <authorList>
            <person name="Liu S."/>
        </authorList>
    </citation>
    <scope>NUCLEOTIDE SEQUENCE [LARGE SCALE GENOMIC DNA]</scope>
    <source>
        <strain evidence="3 4">E918</strain>
    </source>
</reference>
<dbReference type="AlphaFoldDB" id="A0A7X6K358"/>
<dbReference type="RefSeq" id="WP_168484486.1">
    <property type="nucleotide sequence ID" value="NZ_JAAZSQ010000001.1"/>
</dbReference>
<evidence type="ECO:0000259" key="2">
    <source>
        <dbReference type="Pfam" id="PF00582"/>
    </source>
</evidence>
<dbReference type="InterPro" id="IPR006016">
    <property type="entry name" value="UspA"/>
</dbReference>
<feature type="domain" description="UspA" evidence="2">
    <location>
        <begin position="8"/>
        <end position="142"/>
    </location>
</feature>
<name>A0A7X6K358_9MICC</name>
<evidence type="ECO:0000313" key="3">
    <source>
        <dbReference type="EMBL" id="NKX53140.1"/>
    </source>
</evidence>
<dbReference type="PANTHER" id="PTHR46553">
    <property type="entry name" value="ADENINE NUCLEOTIDE ALPHA HYDROLASES-LIKE SUPERFAMILY PROTEIN"/>
    <property type="match status" value="1"/>
</dbReference>
<evidence type="ECO:0000313" key="4">
    <source>
        <dbReference type="Proteomes" id="UP000544090"/>
    </source>
</evidence>
<comment type="similarity">
    <text evidence="1">Belongs to the universal stress protein A family.</text>
</comment>
<comment type="caution">
    <text evidence="3">The sequence shown here is derived from an EMBL/GenBank/DDBJ whole genome shotgun (WGS) entry which is preliminary data.</text>
</comment>
<accession>A0A7X6K358</accession>
<dbReference type="EMBL" id="JAAZSQ010000001">
    <property type="protein sequence ID" value="NKX53140.1"/>
    <property type="molecule type" value="Genomic_DNA"/>
</dbReference>
<dbReference type="Gene3D" id="3.40.50.620">
    <property type="entry name" value="HUPs"/>
    <property type="match status" value="1"/>
</dbReference>
<dbReference type="Pfam" id="PF00582">
    <property type="entry name" value="Usp"/>
    <property type="match status" value="1"/>
</dbReference>
<dbReference type="Proteomes" id="UP000544090">
    <property type="component" value="Unassembled WGS sequence"/>
</dbReference>
<evidence type="ECO:0000256" key="1">
    <source>
        <dbReference type="ARBA" id="ARBA00008791"/>
    </source>
</evidence>
<organism evidence="3 4">
    <name type="scientific">Arthrobacter mobilis</name>
    <dbReference type="NCBI Taxonomy" id="2724944"/>
    <lineage>
        <taxon>Bacteria</taxon>
        <taxon>Bacillati</taxon>
        <taxon>Actinomycetota</taxon>
        <taxon>Actinomycetes</taxon>
        <taxon>Micrococcales</taxon>
        <taxon>Micrococcaceae</taxon>
        <taxon>Arthrobacter</taxon>
    </lineage>
</organism>
<gene>
    <name evidence="3" type="ORF">HGG74_01035</name>
</gene>
<dbReference type="InterPro" id="IPR006015">
    <property type="entry name" value="Universal_stress_UspA"/>
</dbReference>
<dbReference type="PRINTS" id="PR01438">
    <property type="entry name" value="UNVRSLSTRESS"/>
</dbReference>
<dbReference type="InterPro" id="IPR014729">
    <property type="entry name" value="Rossmann-like_a/b/a_fold"/>
</dbReference>
<dbReference type="SUPFAM" id="SSF52402">
    <property type="entry name" value="Adenine nucleotide alpha hydrolases-like"/>
    <property type="match status" value="1"/>
</dbReference>
<sequence length="149" mass="15908">MNGQTGSRKRIVVGVDGSEASLEALRTARDLARLKDCSIEAVTAWHHPVMVADFPAVQWDPEVDARRILARAVQEAFGGDVPPDLRQTVTEGQAARVLADASRGAEMLVVGSRGRGGFTGLLLGSVSSAVASHARCPVLIVHDRERDSR</sequence>
<dbReference type="PANTHER" id="PTHR46553:SF3">
    <property type="entry name" value="ADENINE NUCLEOTIDE ALPHA HYDROLASES-LIKE SUPERFAMILY PROTEIN"/>
    <property type="match status" value="1"/>
</dbReference>
<protein>
    <submittedName>
        <fullName evidence="3">Universal stress protein</fullName>
    </submittedName>
</protein>